<dbReference type="PRINTS" id="PR00132">
    <property type="entry name" value="GLHYDRLASE2"/>
</dbReference>
<dbReference type="PANTHER" id="PTHR46323:SF2">
    <property type="entry name" value="BETA-GALACTOSIDASE"/>
    <property type="match status" value="1"/>
</dbReference>
<keyword evidence="10" id="KW-1185">Reference proteome</keyword>
<dbReference type="Proteomes" id="UP001596310">
    <property type="component" value="Unassembled WGS sequence"/>
</dbReference>
<dbReference type="Pfam" id="PF02929">
    <property type="entry name" value="Bgal_small_N"/>
    <property type="match status" value="1"/>
</dbReference>
<reference evidence="10" key="1">
    <citation type="journal article" date="2019" name="Int. J. Syst. Evol. Microbiol.">
        <title>The Global Catalogue of Microorganisms (GCM) 10K type strain sequencing project: providing services to taxonomists for standard genome sequencing and annotation.</title>
        <authorList>
            <consortium name="The Broad Institute Genomics Platform"/>
            <consortium name="The Broad Institute Genome Sequencing Center for Infectious Disease"/>
            <person name="Wu L."/>
            <person name="Ma J."/>
        </authorList>
    </citation>
    <scope>NUCLEOTIDE SEQUENCE [LARGE SCALE GENOMIC DNA]</scope>
    <source>
        <strain evidence="10">CCM 8897</strain>
    </source>
</reference>
<dbReference type="PROSITE" id="PS00719">
    <property type="entry name" value="GLYCOSYL_HYDROL_F2_1"/>
    <property type="match status" value="1"/>
</dbReference>
<comment type="catalytic activity">
    <reaction evidence="1 7">
        <text>Hydrolysis of terminal non-reducing beta-D-galactose residues in beta-D-galactosides.</text>
        <dbReference type="EC" id="3.2.1.23"/>
    </reaction>
</comment>
<dbReference type="InterPro" id="IPR011013">
    <property type="entry name" value="Gal_mutarotase_sf_dom"/>
</dbReference>
<dbReference type="InterPro" id="IPR004199">
    <property type="entry name" value="B-gal_small/dom_5"/>
</dbReference>
<evidence type="ECO:0000256" key="1">
    <source>
        <dbReference type="ARBA" id="ARBA00001412"/>
    </source>
</evidence>
<dbReference type="Pfam" id="PF00703">
    <property type="entry name" value="Glyco_hydro_2"/>
    <property type="match status" value="1"/>
</dbReference>
<dbReference type="EC" id="3.2.1.23" evidence="3 7"/>
<dbReference type="InterPro" id="IPR006104">
    <property type="entry name" value="Glyco_hydro_2_N"/>
</dbReference>
<evidence type="ECO:0000256" key="4">
    <source>
        <dbReference type="ARBA" id="ARBA00022801"/>
    </source>
</evidence>
<dbReference type="InterPro" id="IPR036156">
    <property type="entry name" value="Beta-gal/glucu_dom_sf"/>
</dbReference>
<dbReference type="InterPro" id="IPR008979">
    <property type="entry name" value="Galactose-bd-like_sf"/>
</dbReference>
<comment type="caution">
    <text evidence="9">The sequence shown here is derived from an EMBL/GenBank/DDBJ whole genome shotgun (WGS) entry which is preliminary data.</text>
</comment>
<evidence type="ECO:0000256" key="5">
    <source>
        <dbReference type="ARBA" id="ARBA00023295"/>
    </source>
</evidence>
<evidence type="ECO:0000313" key="9">
    <source>
        <dbReference type="EMBL" id="MFC6315392.1"/>
    </source>
</evidence>
<dbReference type="InterPro" id="IPR017853">
    <property type="entry name" value="GH"/>
</dbReference>
<dbReference type="SUPFAM" id="SSF51445">
    <property type="entry name" value="(Trans)glycosidases"/>
    <property type="match status" value="1"/>
</dbReference>
<proteinExistence type="inferred from homology"/>
<protein>
    <recommendedName>
        <fullName evidence="3 7">Beta-galactosidase</fullName>
        <ecNumber evidence="3 7">3.2.1.23</ecNumber>
    </recommendedName>
    <alternativeName>
        <fullName evidence="6 7">Lactase</fullName>
    </alternativeName>
</protein>
<dbReference type="Gene3D" id="2.60.120.260">
    <property type="entry name" value="Galactose-binding domain-like"/>
    <property type="match status" value="1"/>
</dbReference>
<dbReference type="SUPFAM" id="SSF74650">
    <property type="entry name" value="Galactose mutarotase-like"/>
    <property type="match status" value="1"/>
</dbReference>
<gene>
    <name evidence="9" type="ORF">ACFQHW_07445</name>
</gene>
<evidence type="ECO:0000259" key="8">
    <source>
        <dbReference type="SMART" id="SM01038"/>
    </source>
</evidence>
<dbReference type="Gene3D" id="3.20.20.80">
    <property type="entry name" value="Glycosidases"/>
    <property type="match status" value="1"/>
</dbReference>
<name>A0ABW1UN39_9LACO</name>
<dbReference type="PANTHER" id="PTHR46323">
    <property type="entry name" value="BETA-GALACTOSIDASE"/>
    <property type="match status" value="1"/>
</dbReference>
<dbReference type="InterPro" id="IPR006101">
    <property type="entry name" value="Glyco_hydro_2"/>
</dbReference>
<evidence type="ECO:0000313" key="10">
    <source>
        <dbReference type="Proteomes" id="UP001596310"/>
    </source>
</evidence>
<accession>A0ABW1UN39</accession>
<dbReference type="Gene3D" id="2.60.40.10">
    <property type="entry name" value="Immunoglobulins"/>
    <property type="match status" value="1"/>
</dbReference>
<comment type="similarity">
    <text evidence="2 7">Belongs to the glycosyl hydrolase 2 family.</text>
</comment>
<evidence type="ECO:0000256" key="2">
    <source>
        <dbReference type="ARBA" id="ARBA00007401"/>
    </source>
</evidence>
<dbReference type="GO" id="GO:0016787">
    <property type="term" value="F:hydrolase activity"/>
    <property type="evidence" value="ECO:0007669"/>
    <property type="project" value="UniProtKB-KW"/>
</dbReference>
<dbReference type="SMART" id="SM01038">
    <property type="entry name" value="Bgal_small_N"/>
    <property type="match status" value="1"/>
</dbReference>
<evidence type="ECO:0000256" key="3">
    <source>
        <dbReference type="ARBA" id="ARBA00012756"/>
    </source>
</evidence>
<dbReference type="Pfam" id="PF02836">
    <property type="entry name" value="Glyco_hydro_2_C"/>
    <property type="match status" value="1"/>
</dbReference>
<dbReference type="SUPFAM" id="SSF49785">
    <property type="entry name" value="Galactose-binding domain-like"/>
    <property type="match status" value="1"/>
</dbReference>
<dbReference type="EMBL" id="JBHSSM010000017">
    <property type="protein sequence ID" value="MFC6315392.1"/>
    <property type="molecule type" value="Genomic_DNA"/>
</dbReference>
<dbReference type="InterPro" id="IPR006103">
    <property type="entry name" value="Glyco_hydro_2_cat"/>
</dbReference>
<dbReference type="SUPFAM" id="SSF49303">
    <property type="entry name" value="beta-Galactosidase/glucuronidase domain"/>
    <property type="match status" value="1"/>
</dbReference>
<dbReference type="RefSeq" id="WP_125597653.1">
    <property type="nucleotide sequence ID" value="NZ_JBHSSM010000017.1"/>
</dbReference>
<dbReference type="Gene3D" id="2.70.98.10">
    <property type="match status" value="1"/>
</dbReference>
<sequence>MKLRADKKWLADPDCVGVNTVPARAYYIPYNDAQEALTAGDRRDSSRFTSLNGTWDFAYLPSINDLPRSFWTAGQYDFKTQIPVPSCWQNQGYDHHQYTNVEYPIPYDPPFVPDENPVGLYHRQFTIAPVTFSGGTRYYLNFEGVDTCFYLWINDQFVGFDQVSHANSEFDLTDFVHEGVNELTVLVVKWSVGTYFEDQDKFRLSGIFRDVYLLTRPQDHLADVAFTAEPDPETIAGTTATGQLTLRSWSGNSVGAAVTYQLYDHDQTLLREGVWQQQNLVVPVPDSHLWTAETPVLYTLLLQTAAETLKFSVGFRQWALDDQGRFLVNGQPVKLYGTNHHDSHPVRGAAVTLADQRRDLQLMKQHHFNAIRTSHYPKSPEFYELCDQLGFYVLSEADVECHGVGELYGTAANGDLLAADPAYQRIIVDRVERMVAADRNFACIFGWSMGNESGYGVNFAAALARTKVLDPTRLRHYEGLCHAPEAYASVSDVFSVMYWSQVQIEAFMAEHATMPFMLCEYAHAMGNGPGDLKMYDDLMQKYPNFIGAFVWEWCDHAMLLPGSTPVTPHYGYGGDFGDEPNFGNFCMDGLVYPDRRPHTGLKEYQAIHLPIQLVKVAGHQLTLHNRLDFLTAGARYRGYYRYSEAGQPGPWQSLDLSDLTAGTTRTYSIQSQPETAALVTLEWTLGCQRGAHPCRQEALQQALLNPGSPASSPRVVAELAVNDPIQVTTAGRTLTFSGTDFTYVFDLRQLSWQQLINHNQNWLAAASSWQIWRAPIDNDRHIKHEWQQAGYDRVLLKLDDYQVTETATAITLAVNFGLTATARQRILSAQTLWQLDLAGNLSAQVKVKRDPTTPVLPRFGLTFPLVAAAQEATYLGYGPHESYPDKHWSSHLGQFTTTALTNYEPYQRPQENGSHLGTRWVQLQQAERTLTLRSQQPNSFSLLPYRTETLTQTAHLFELPQPSENILSWDFKQAGVGSNSCGPELAEKYRFAETEFEWEFSLAFE</sequence>
<evidence type="ECO:0000256" key="6">
    <source>
        <dbReference type="ARBA" id="ARBA00032230"/>
    </source>
</evidence>
<keyword evidence="5 7" id="KW-0326">Glycosidase</keyword>
<keyword evidence="4 7" id="KW-0378">Hydrolase</keyword>
<dbReference type="InterPro" id="IPR023230">
    <property type="entry name" value="Glyco_hydro_2_CS"/>
</dbReference>
<dbReference type="InterPro" id="IPR013783">
    <property type="entry name" value="Ig-like_fold"/>
</dbReference>
<organism evidence="9 10">
    <name type="scientific">Lapidilactobacillus achengensis</name>
    <dbReference type="NCBI Taxonomy" id="2486000"/>
    <lineage>
        <taxon>Bacteria</taxon>
        <taxon>Bacillati</taxon>
        <taxon>Bacillota</taxon>
        <taxon>Bacilli</taxon>
        <taxon>Lactobacillales</taxon>
        <taxon>Lactobacillaceae</taxon>
        <taxon>Lapidilactobacillus</taxon>
    </lineage>
</organism>
<dbReference type="InterPro" id="IPR050347">
    <property type="entry name" value="Bact_Beta-galactosidase"/>
</dbReference>
<evidence type="ECO:0000256" key="7">
    <source>
        <dbReference type="RuleBase" id="RU361154"/>
    </source>
</evidence>
<dbReference type="InterPro" id="IPR006102">
    <property type="entry name" value="Ig-like_GH2"/>
</dbReference>
<dbReference type="Pfam" id="PF02837">
    <property type="entry name" value="Glyco_hydro_2_N"/>
    <property type="match status" value="1"/>
</dbReference>
<feature type="domain" description="Beta galactosidase small chain/" evidence="8">
    <location>
        <begin position="735"/>
        <end position="1003"/>
    </location>
</feature>
<dbReference type="InterPro" id="IPR014718">
    <property type="entry name" value="GH-type_carb-bd"/>
</dbReference>